<dbReference type="Proteomes" id="UP000012488">
    <property type="component" value="Chromosome"/>
</dbReference>
<gene>
    <name evidence="5" type="ORF">MMSR116_14215</name>
</gene>
<dbReference type="RefSeq" id="WP_010682499.1">
    <property type="nucleotide sequence ID" value="NZ_CP043538.1"/>
</dbReference>
<dbReference type="InterPro" id="IPR012337">
    <property type="entry name" value="RNaseH-like_sf"/>
</dbReference>
<accession>A0A6B9FPJ4</accession>
<dbReference type="SMART" id="SM00950">
    <property type="entry name" value="Piwi"/>
    <property type="match status" value="1"/>
</dbReference>
<dbReference type="Gene3D" id="3.40.50.2300">
    <property type="match status" value="1"/>
</dbReference>
<dbReference type="OrthoDB" id="580851at2"/>
<dbReference type="InterPro" id="IPR003165">
    <property type="entry name" value="Piwi"/>
</dbReference>
<organism evidence="5 6">
    <name type="scientific">Methylobacterium mesophilicum SR1.6/6</name>
    <dbReference type="NCBI Taxonomy" id="908290"/>
    <lineage>
        <taxon>Bacteria</taxon>
        <taxon>Pseudomonadati</taxon>
        <taxon>Pseudomonadota</taxon>
        <taxon>Alphaproteobacteria</taxon>
        <taxon>Hyphomicrobiales</taxon>
        <taxon>Methylobacteriaceae</taxon>
        <taxon>Methylobacterium</taxon>
    </lineage>
</organism>
<comment type="similarity">
    <text evidence="1">Belongs to the argonaute family. Long pAgo subfamily.</text>
</comment>
<evidence type="ECO:0000313" key="6">
    <source>
        <dbReference type="Proteomes" id="UP000012488"/>
    </source>
</evidence>
<reference evidence="5 6" key="1">
    <citation type="journal article" date="2012" name="Genet. Mol. Biol.">
        <title>Analysis of 16S rRNA and mxaF genes revealing insights into Methylobacterium niche-specific plant association.</title>
        <authorList>
            <person name="Dourado M.N."/>
            <person name="Andreote F.D."/>
            <person name="Dini-Andreote F."/>
            <person name="Conti R."/>
            <person name="Araujo J.M."/>
            <person name="Araujo W.L."/>
        </authorList>
    </citation>
    <scope>NUCLEOTIDE SEQUENCE [LARGE SCALE GENOMIC DNA]</scope>
    <source>
        <strain evidence="5 6">SR1.6/6</strain>
    </source>
</reference>
<dbReference type="AlphaFoldDB" id="A0A6B9FPJ4"/>
<dbReference type="PROSITE" id="PS50822">
    <property type="entry name" value="PIWI"/>
    <property type="match status" value="1"/>
</dbReference>
<feature type="domain" description="Piwi" evidence="4">
    <location>
        <begin position="444"/>
        <end position="746"/>
    </location>
</feature>
<dbReference type="EMBL" id="CP043538">
    <property type="protein sequence ID" value="QGY02908.1"/>
    <property type="molecule type" value="Genomic_DNA"/>
</dbReference>
<evidence type="ECO:0000256" key="2">
    <source>
        <dbReference type="ARBA" id="ARBA00035032"/>
    </source>
</evidence>
<dbReference type="InterPro" id="IPR036397">
    <property type="entry name" value="RNaseH_sf"/>
</dbReference>
<name>A0A6B9FPJ4_9HYPH</name>
<dbReference type="SUPFAM" id="SSF53098">
    <property type="entry name" value="Ribonuclease H-like"/>
    <property type="match status" value="1"/>
</dbReference>
<sequence length="767" mass="84474">MAFRPGERVRPQLALNAIRVLTPPGTIPASVVQFDRALLHAYLDRPENDVFATRHGETDMAVVPLTSGANLPTDRMGLPAAEHLRLVSALTREAVFRLLAASPEADLLIRRRPPTVAGKRENVLAEDIGLPDWLKKRLVLEFDTRILQPPRGDAYVVLTCSKRLRTTIDASCRTLLELGVPLTGAAVSSWREDPDPKVSRRLAYAGRVVEVGQDTLTLDDHGAGPSVVSSEDVFLEPTRANFNKVVEVITQGNSERAFKAVQKAEAEWHGGRRTIEIVHGVLNQLGNRSMVLADGVPLRLGGLIDQAVDSDAFPPAEAVWRPKLSFDPVHSPETSNSWKQQSLDRTGPFDRQTFETKRPRIAVVHQAGRREEVAAAMRDFLHGRPDIASDTGLVPHGSGLLGRFRLHEPEVRYFEAAGRGGPAYADAARSALRDAASRDEPWDLAMVQVERAWQDRPHADSPYWMSKATFLKRDVPVQALSTEMLGLDAFGYANALANMSLATYAKLGGAPWLLFARSPTDHELVVGLGSHTVKEGRRGAGERFVGIATVFSSQGHYFLDARTAAVPFEAYPAALSDSIVDAIKRIGREEAWRPGEAVRLVFHAFTQLSRETVQAVERAVAGIGATNVSFAFLHVVEDHPFTMFDRAWPDGKATFAPERGQALRLSEREWLLTLTGRREVKSASHGLPGPVLLRLHDSSTYRDMPVLVRQASDFAFHSWRSFGPSGLPIPLVYADEIAKQLSGLERTPGWDTDAAEGGRVMRKPWFL</sequence>
<protein>
    <recommendedName>
        <fullName evidence="2">Protein argonaute</fullName>
    </recommendedName>
</protein>
<evidence type="ECO:0000313" key="5">
    <source>
        <dbReference type="EMBL" id="QGY02908.1"/>
    </source>
</evidence>
<feature type="compositionally biased region" description="Polar residues" evidence="3">
    <location>
        <begin position="332"/>
        <end position="344"/>
    </location>
</feature>
<dbReference type="GO" id="GO:0003676">
    <property type="term" value="F:nucleic acid binding"/>
    <property type="evidence" value="ECO:0007669"/>
    <property type="project" value="InterPro"/>
</dbReference>
<evidence type="ECO:0000259" key="4">
    <source>
        <dbReference type="PROSITE" id="PS50822"/>
    </source>
</evidence>
<dbReference type="Gene3D" id="3.30.420.10">
    <property type="entry name" value="Ribonuclease H-like superfamily/Ribonuclease H"/>
    <property type="match status" value="1"/>
</dbReference>
<reference evidence="5 6" key="2">
    <citation type="journal article" date="2013" name="Genome Announc.">
        <title>Draft Genome Sequence of Methylobacterium mesophilicum Strain SR1.6/6, Isolated from Citrus sinensis.</title>
        <authorList>
            <person name="Marinho Almeida D."/>
            <person name="Dini-Andreote F."/>
            <person name="Camargo Neves A.A."/>
            <person name="Juca Ramos R.T."/>
            <person name="Andreote F.D."/>
            <person name="Carneiro A.R."/>
            <person name="Oliveira de Souza Lima A."/>
            <person name="Caracciolo Gomes de Sa P.H."/>
            <person name="Ribeiro Barbosa M.S."/>
            <person name="Araujo W.L."/>
            <person name="Silva A."/>
        </authorList>
    </citation>
    <scope>NUCLEOTIDE SEQUENCE [LARGE SCALE GENOMIC DNA]</scope>
    <source>
        <strain evidence="5 6">SR1.6/6</strain>
    </source>
</reference>
<evidence type="ECO:0000256" key="1">
    <source>
        <dbReference type="ARBA" id="ARBA00035012"/>
    </source>
</evidence>
<dbReference type="KEGG" id="mmes:MMSR116_14215"/>
<proteinExistence type="inferred from homology"/>
<feature type="region of interest" description="Disordered" evidence="3">
    <location>
        <begin position="330"/>
        <end position="354"/>
    </location>
</feature>
<evidence type="ECO:0000256" key="3">
    <source>
        <dbReference type="SAM" id="MobiDB-lite"/>
    </source>
</evidence>